<dbReference type="PANTHER" id="PTHR38436:SF1">
    <property type="entry name" value="ESTER CYCLASE"/>
    <property type="match status" value="1"/>
</dbReference>
<organism evidence="2 3">
    <name type="scientific">Pedobacter westerhofensis</name>
    <dbReference type="NCBI Taxonomy" id="425512"/>
    <lineage>
        <taxon>Bacteria</taxon>
        <taxon>Pseudomonadati</taxon>
        <taxon>Bacteroidota</taxon>
        <taxon>Sphingobacteriia</taxon>
        <taxon>Sphingobacteriales</taxon>
        <taxon>Sphingobacteriaceae</taxon>
        <taxon>Pedobacter</taxon>
    </lineage>
</organism>
<proteinExistence type="predicted"/>
<dbReference type="InterPro" id="IPR032710">
    <property type="entry name" value="NTF2-like_dom_sf"/>
</dbReference>
<dbReference type="InterPro" id="IPR037401">
    <property type="entry name" value="SnoaL-like"/>
</dbReference>
<dbReference type="SUPFAM" id="SSF54427">
    <property type="entry name" value="NTF2-like"/>
    <property type="match status" value="1"/>
</dbReference>
<dbReference type="EMBL" id="FXTN01000002">
    <property type="protein sequence ID" value="SMO48899.1"/>
    <property type="molecule type" value="Genomic_DNA"/>
</dbReference>
<feature type="domain" description="SnoaL-like" evidence="1">
    <location>
        <begin position="13"/>
        <end position="126"/>
    </location>
</feature>
<dbReference type="OrthoDB" id="129343at2"/>
<dbReference type="Proteomes" id="UP000320300">
    <property type="component" value="Unassembled WGS sequence"/>
</dbReference>
<protein>
    <submittedName>
        <fullName evidence="2">Ketosteroid isomerase-related protein</fullName>
    </submittedName>
</protein>
<keyword evidence="3" id="KW-1185">Reference proteome</keyword>
<dbReference type="RefSeq" id="WP_142527118.1">
    <property type="nucleotide sequence ID" value="NZ_CBCSJO010000003.1"/>
</dbReference>
<dbReference type="AlphaFoldDB" id="A0A521BP73"/>
<evidence type="ECO:0000313" key="2">
    <source>
        <dbReference type="EMBL" id="SMO48899.1"/>
    </source>
</evidence>
<dbReference type="Pfam" id="PF12680">
    <property type="entry name" value="SnoaL_2"/>
    <property type="match status" value="1"/>
</dbReference>
<evidence type="ECO:0000313" key="3">
    <source>
        <dbReference type="Proteomes" id="UP000320300"/>
    </source>
</evidence>
<dbReference type="GO" id="GO:0016853">
    <property type="term" value="F:isomerase activity"/>
    <property type="evidence" value="ECO:0007669"/>
    <property type="project" value="UniProtKB-KW"/>
</dbReference>
<keyword evidence="2" id="KW-0413">Isomerase</keyword>
<sequence>MKTPGNSENEKVIRELYHVAEIQDSKAFAALFTAEGYFWDVSAGTKYYGKEVGNVVEIYATAFPDMHRELYDFYVSADENVVVVELSLNGTHQGPLRLPAGTIPATGKSINAPCCDVFHLENGKVKSFHCYTAGTILLGQLGVFGNLSAVLQ</sequence>
<dbReference type="InterPro" id="IPR009959">
    <property type="entry name" value="Cyclase_SnoaL-like"/>
</dbReference>
<dbReference type="GO" id="GO:0030638">
    <property type="term" value="P:polyketide metabolic process"/>
    <property type="evidence" value="ECO:0007669"/>
    <property type="project" value="InterPro"/>
</dbReference>
<dbReference type="PANTHER" id="PTHR38436">
    <property type="entry name" value="POLYKETIDE CYCLASE SNOAL-LIKE DOMAIN"/>
    <property type="match status" value="1"/>
</dbReference>
<gene>
    <name evidence="2" type="ORF">SAMN06265348_102469</name>
</gene>
<accession>A0A521BP73</accession>
<name>A0A521BP73_9SPHI</name>
<evidence type="ECO:0000259" key="1">
    <source>
        <dbReference type="Pfam" id="PF12680"/>
    </source>
</evidence>
<reference evidence="2 3" key="1">
    <citation type="submission" date="2017-05" db="EMBL/GenBank/DDBJ databases">
        <authorList>
            <person name="Varghese N."/>
            <person name="Submissions S."/>
        </authorList>
    </citation>
    <scope>NUCLEOTIDE SEQUENCE [LARGE SCALE GENOMIC DNA]</scope>
    <source>
        <strain evidence="2 3">DSM 19036</strain>
    </source>
</reference>
<dbReference type="Gene3D" id="3.10.450.50">
    <property type="match status" value="1"/>
</dbReference>